<keyword evidence="10" id="KW-1185">Reference proteome</keyword>
<keyword evidence="3" id="KW-1003">Cell membrane</keyword>
<dbReference type="Proteomes" id="UP000490386">
    <property type="component" value="Unassembled WGS sequence"/>
</dbReference>
<proteinExistence type="predicted"/>
<keyword evidence="7 8" id="KW-0472">Membrane</keyword>
<evidence type="ECO:0000256" key="3">
    <source>
        <dbReference type="ARBA" id="ARBA00022475"/>
    </source>
</evidence>
<dbReference type="GO" id="GO:0008324">
    <property type="term" value="F:monoatomic cation transmembrane transporter activity"/>
    <property type="evidence" value="ECO:0007669"/>
    <property type="project" value="InterPro"/>
</dbReference>
<dbReference type="GO" id="GO:0030001">
    <property type="term" value="P:metal ion transport"/>
    <property type="evidence" value="ECO:0007669"/>
    <property type="project" value="UniProtKB-ARBA"/>
</dbReference>
<dbReference type="PANTHER" id="PTHR32024">
    <property type="entry name" value="TRK SYSTEM POTASSIUM UPTAKE PROTEIN TRKG-RELATED"/>
    <property type="match status" value="1"/>
</dbReference>
<evidence type="ECO:0000256" key="6">
    <source>
        <dbReference type="ARBA" id="ARBA00023065"/>
    </source>
</evidence>
<dbReference type="GO" id="GO:0005886">
    <property type="term" value="C:plasma membrane"/>
    <property type="evidence" value="ECO:0007669"/>
    <property type="project" value="UniProtKB-SubCell"/>
</dbReference>
<evidence type="ECO:0000256" key="7">
    <source>
        <dbReference type="ARBA" id="ARBA00023136"/>
    </source>
</evidence>
<feature type="transmembrane region" description="Helical" evidence="8">
    <location>
        <begin position="6"/>
        <end position="26"/>
    </location>
</feature>
<feature type="transmembrane region" description="Helical" evidence="8">
    <location>
        <begin position="224"/>
        <end position="243"/>
    </location>
</feature>
<dbReference type="Pfam" id="PF02386">
    <property type="entry name" value="TrkH"/>
    <property type="match status" value="1"/>
</dbReference>
<feature type="transmembrane region" description="Helical" evidence="8">
    <location>
        <begin position="401"/>
        <end position="423"/>
    </location>
</feature>
<evidence type="ECO:0000256" key="2">
    <source>
        <dbReference type="ARBA" id="ARBA00022448"/>
    </source>
</evidence>
<evidence type="ECO:0000256" key="5">
    <source>
        <dbReference type="ARBA" id="ARBA00022989"/>
    </source>
</evidence>
<feature type="transmembrane region" description="Helical" evidence="8">
    <location>
        <begin position="186"/>
        <end position="204"/>
    </location>
</feature>
<organism evidence="9 10">
    <name type="scientific">Pseudoclavibacter terrae</name>
    <dbReference type="NCBI Taxonomy" id="1530195"/>
    <lineage>
        <taxon>Bacteria</taxon>
        <taxon>Bacillati</taxon>
        <taxon>Actinomycetota</taxon>
        <taxon>Actinomycetes</taxon>
        <taxon>Micrococcales</taxon>
        <taxon>Microbacteriaceae</taxon>
        <taxon>Pseudoclavibacter</taxon>
    </lineage>
</organism>
<keyword evidence="4 8" id="KW-0812">Transmembrane</keyword>
<evidence type="ECO:0000256" key="8">
    <source>
        <dbReference type="SAM" id="Phobius"/>
    </source>
</evidence>
<evidence type="ECO:0000256" key="1">
    <source>
        <dbReference type="ARBA" id="ARBA00004651"/>
    </source>
</evidence>
<keyword evidence="5 8" id="KW-1133">Transmembrane helix</keyword>
<evidence type="ECO:0000256" key="4">
    <source>
        <dbReference type="ARBA" id="ARBA00022692"/>
    </source>
</evidence>
<dbReference type="EMBL" id="WBJX01000001">
    <property type="protein sequence ID" value="KAB1638809.1"/>
    <property type="molecule type" value="Genomic_DNA"/>
</dbReference>
<protein>
    <submittedName>
        <fullName evidence="9">TrkH family potassium uptake protein</fullName>
    </submittedName>
</protein>
<evidence type="ECO:0000313" key="9">
    <source>
        <dbReference type="EMBL" id="KAB1638809.1"/>
    </source>
</evidence>
<feature type="transmembrane region" description="Helical" evidence="8">
    <location>
        <begin position="120"/>
        <end position="143"/>
    </location>
</feature>
<keyword evidence="6" id="KW-0406">Ion transport</keyword>
<gene>
    <name evidence="9" type="ORF">F8O03_00130</name>
</gene>
<comment type="subcellular location">
    <subcellularLocation>
        <location evidence="1">Cell membrane</location>
        <topology evidence="1">Multi-pass membrane protein</topology>
    </subcellularLocation>
</comment>
<sequence>MRLSPAQAIVGGFGGANGVGAVLLWLPISRSDGTFTDPVDAIFTATSALCVTGLTVVDTAVHWSPFGLAVILALIQMGGLGIMLLAALVGLLLARKLSLASRLNTMTEAKSTGGYSVKRVATGILFTSLTIEAVTAVALFFRFLLGYGYSPGEAAWNAVFHAISSFNNAGFALFSDNMIGFVADPWICLPMCAAIILGGLGFPVLVQLRRELKTPLHWTMNTRIVVTGTLVLLLMGTAYITAIEWNNPSTLGSADPATRVLAGFFHAVQVRTAGFNSIDIGQMHDETLLGMDVLMFIGGGPAGTAGGIKITTFAVLLFIVWTELRGGTAVNVFGKRLSRAVHREAISVALISIAAVMGGTIAILASTDFDLDAVLFEAVSAFATVGLSTGITPQLDAGAKLILVALMFLGRIGPLTLGSALALRDRRVAYELPKERPAIG</sequence>
<reference evidence="9 10" key="1">
    <citation type="submission" date="2019-09" db="EMBL/GenBank/DDBJ databases">
        <title>Phylogeny of genus Pseudoclavibacter and closely related genus.</title>
        <authorList>
            <person name="Li Y."/>
        </authorList>
    </citation>
    <scope>NUCLEOTIDE SEQUENCE [LARGE SCALE GENOMIC DNA]</scope>
    <source>
        <strain evidence="9 10">THG-MD12</strain>
    </source>
</reference>
<dbReference type="InterPro" id="IPR003445">
    <property type="entry name" value="Cat_transpt"/>
</dbReference>
<dbReference type="RefSeq" id="WP_151421866.1">
    <property type="nucleotide sequence ID" value="NZ_WBJX01000001.1"/>
</dbReference>
<keyword evidence="2" id="KW-0813">Transport</keyword>
<accession>A0A7J5B3R4</accession>
<dbReference type="OrthoDB" id="9810952at2"/>
<feature type="transmembrane region" description="Helical" evidence="8">
    <location>
        <begin position="69"/>
        <end position="94"/>
    </location>
</feature>
<dbReference type="PANTHER" id="PTHR32024:SF1">
    <property type="entry name" value="KTR SYSTEM POTASSIUM UPTAKE PROTEIN B"/>
    <property type="match status" value="1"/>
</dbReference>
<name>A0A7J5B3R4_9MICO</name>
<dbReference type="AlphaFoldDB" id="A0A7J5B3R4"/>
<feature type="transmembrane region" description="Helical" evidence="8">
    <location>
        <begin position="345"/>
        <end position="365"/>
    </location>
</feature>
<comment type="caution">
    <text evidence="9">The sequence shown here is derived from an EMBL/GenBank/DDBJ whole genome shotgun (WGS) entry which is preliminary data.</text>
</comment>
<feature type="transmembrane region" description="Helical" evidence="8">
    <location>
        <begin position="38"/>
        <end position="57"/>
    </location>
</feature>
<evidence type="ECO:0000313" key="10">
    <source>
        <dbReference type="Proteomes" id="UP000490386"/>
    </source>
</evidence>